<dbReference type="Gene3D" id="3.40.1580.10">
    <property type="entry name" value="SMI1/KNR4-like"/>
    <property type="match status" value="1"/>
</dbReference>
<name>A0AAP5H0D6_PAEAM</name>
<feature type="domain" description="Knr4/Smi1-like" evidence="1">
    <location>
        <begin position="32"/>
        <end position="167"/>
    </location>
</feature>
<sequence length="176" mass="19943">MSRQAEQLWQRIIAKGTSVDPSFEVALHLQPGATEADFRSVENELGVILPEEMKALYRIHDGQIWDIDGAAFVRNLTLTPLAQVKENWAFLQEEFEPDELEADMDDAIKPLLWNAKWIPIAENGGGDYLCLDTDPASSGNVGQVLYFWHDWGKRSVEAPGLFAFLELCLEEEEDDY</sequence>
<organism evidence="2 3">
    <name type="scientific">Paenibacillus amylolyticus</name>
    <dbReference type="NCBI Taxonomy" id="1451"/>
    <lineage>
        <taxon>Bacteria</taxon>
        <taxon>Bacillati</taxon>
        <taxon>Bacillota</taxon>
        <taxon>Bacilli</taxon>
        <taxon>Bacillales</taxon>
        <taxon>Paenibacillaceae</taxon>
        <taxon>Paenibacillus</taxon>
    </lineage>
</organism>
<evidence type="ECO:0000259" key="1">
    <source>
        <dbReference type="SMART" id="SM00860"/>
    </source>
</evidence>
<evidence type="ECO:0000313" key="2">
    <source>
        <dbReference type="EMBL" id="MDR6723452.1"/>
    </source>
</evidence>
<dbReference type="EMBL" id="JAVDTR010000004">
    <property type="protein sequence ID" value="MDR6723452.1"/>
    <property type="molecule type" value="Genomic_DNA"/>
</dbReference>
<gene>
    <name evidence="2" type="ORF">J2W91_001904</name>
</gene>
<dbReference type="PANTHER" id="PTHR47432:SF1">
    <property type="entry name" value="CELL WALL ASSEMBLY REGULATOR SMI1"/>
    <property type="match status" value="1"/>
</dbReference>
<reference evidence="2" key="1">
    <citation type="submission" date="2023-07" db="EMBL/GenBank/DDBJ databases">
        <title>Sorghum-associated microbial communities from plants grown in Nebraska, USA.</title>
        <authorList>
            <person name="Schachtman D."/>
        </authorList>
    </citation>
    <scope>NUCLEOTIDE SEQUENCE</scope>
    <source>
        <strain evidence="2">BE80</strain>
    </source>
</reference>
<dbReference type="InterPro" id="IPR018958">
    <property type="entry name" value="Knr4/Smi1-like_dom"/>
</dbReference>
<dbReference type="AlphaFoldDB" id="A0AAP5H0D6"/>
<dbReference type="Proteomes" id="UP001254832">
    <property type="component" value="Unassembled WGS sequence"/>
</dbReference>
<accession>A0AAP5H0D6</accession>
<dbReference type="InterPro" id="IPR051873">
    <property type="entry name" value="KNR4/SMI1_regulator"/>
</dbReference>
<comment type="caution">
    <text evidence="2">The sequence shown here is derived from an EMBL/GenBank/DDBJ whole genome shotgun (WGS) entry which is preliminary data.</text>
</comment>
<protein>
    <submittedName>
        <fullName evidence="2">Cell wall assembly regulator SMI1</fullName>
    </submittedName>
</protein>
<dbReference type="SMART" id="SM00860">
    <property type="entry name" value="SMI1_KNR4"/>
    <property type="match status" value="1"/>
</dbReference>
<dbReference type="SUPFAM" id="SSF160631">
    <property type="entry name" value="SMI1/KNR4-like"/>
    <property type="match status" value="1"/>
</dbReference>
<dbReference type="PANTHER" id="PTHR47432">
    <property type="entry name" value="CELL WALL ASSEMBLY REGULATOR SMI1"/>
    <property type="match status" value="1"/>
</dbReference>
<dbReference type="InterPro" id="IPR037883">
    <property type="entry name" value="Knr4/Smi1-like_sf"/>
</dbReference>
<dbReference type="Pfam" id="PF09346">
    <property type="entry name" value="SMI1_KNR4"/>
    <property type="match status" value="1"/>
</dbReference>
<dbReference type="RefSeq" id="WP_310138593.1">
    <property type="nucleotide sequence ID" value="NZ_JAVDTR010000004.1"/>
</dbReference>
<proteinExistence type="predicted"/>
<evidence type="ECO:0000313" key="3">
    <source>
        <dbReference type="Proteomes" id="UP001254832"/>
    </source>
</evidence>